<dbReference type="GO" id="GO:0071897">
    <property type="term" value="P:DNA biosynthetic process"/>
    <property type="evidence" value="ECO:0007669"/>
    <property type="project" value="UniProtKB-ARBA"/>
</dbReference>
<keyword evidence="3" id="KW-1185">Reference proteome</keyword>
<feature type="region of interest" description="Disordered" evidence="1">
    <location>
        <begin position="1"/>
        <end position="52"/>
    </location>
</feature>
<dbReference type="Gene3D" id="3.10.10.10">
    <property type="entry name" value="HIV Type 1 Reverse Transcriptase, subunit A, domain 1"/>
    <property type="match status" value="1"/>
</dbReference>
<dbReference type="EMBL" id="BGPR01001375">
    <property type="protein sequence ID" value="GBM52373.1"/>
    <property type="molecule type" value="Genomic_DNA"/>
</dbReference>
<accession>A0A4Y2GFK0</accession>
<proteinExistence type="predicted"/>
<dbReference type="OrthoDB" id="6432507at2759"/>
<feature type="compositionally biased region" description="Basic and acidic residues" evidence="1">
    <location>
        <begin position="43"/>
        <end position="52"/>
    </location>
</feature>
<dbReference type="InterPro" id="IPR043502">
    <property type="entry name" value="DNA/RNA_pol_sf"/>
</dbReference>
<dbReference type="Proteomes" id="UP000499080">
    <property type="component" value="Unassembled WGS sequence"/>
</dbReference>
<name>A0A4Y2GFK0_ARAVE</name>
<evidence type="ECO:0000313" key="2">
    <source>
        <dbReference type="EMBL" id="GBM52373.1"/>
    </source>
</evidence>
<feature type="compositionally biased region" description="Basic and acidic residues" evidence="1">
    <location>
        <begin position="1"/>
        <end position="10"/>
    </location>
</feature>
<evidence type="ECO:0000256" key="1">
    <source>
        <dbReference type="SAM" id="MobiDB-lite"/>
    </source>
</evidence>
<dbReference type="PANTHER" id="PTHR24559">
    <property type="entry name" value="TRANSPOSON TY3-I GAG-POL POLYPROTEIN"/>
    <property type="match status" value="1"/>
</dbReference>
<dbReference type="AlphaFoldDB" id="A0A4Y2GFK0"/>
<dbReference type="SUPFAM" id="SSF56672">
    <property type="entry name" value="DNA/RNA polymerases"/>
    <property type="match status" value="1"/>
</dbReference>
<reference evidence="2 3" key="1">
    <citation type="journal article" date="2019" name="Sci. Rep.">
        <title>Orb-weaving spider Araneus ventricosus genome elucidates the spidroin gene catalogue.</title>
        <authorList>
            <person name="Kono N."/>
            <person name="Nakamura H."/>
            <person name="Ohtoshi R."/>
            <person name="Moran D.A.P."/>
            <person name="Shinohara A."/>
            <person name="Yoshida Y."/>
            <person name="Fujiwara M."/>
            <person name="Mori M."/>
            <person name="Tomita M."/>
            <person name="Arakawa K."/>
        </authorList>
    </citation>
    <scope>NUCLEOTIDE SEQUENCE [LARGE SCALE GENOMIC DNA]</scope>
</reference>
<comment type="caution">
    <text evidence="2">The sequence shown here is derived from an EMBL/GenBank/DDBJ whole genome shotgun (WGS) entry which is preliminary data.</text>
</comment>
<sequence>MTRMQFEPREISIPPYPRRGAENRAYPTLNQKRYPEQNPKLLENPKPEKNTLREKCSSSSITLYTCHASASPTSMLDIRIGDIHERSGVVLDLKNKRWYITDKSHHKICFKEDLAENSLLTAESIIANSCHLREDEGTPLKPEQREKMSYLLEILESICKPGGDPTPYAEHHIYTEKHLPVSLPPYRISPMKKEQLRKDIEDLLEKDAIEEFESAYGAPVVKIPKPDGKTRLCINYRKLNEITLPDSYPLPRMDDLF</sequence>
<evidence type="ECO:0008006" key="4">
    <source>
        <dbReference type="Google" id="ProtNLM"/>
    </source>
</evidence>
<dbReference type="InterPro" id="IPR053134">
    <property type="entry name" value="RNA-dir_DNA_polymerase"/>
</dbReference>
<gene>
    <name evidence="2" type="ORF">AVEN_160098_1</name>
</gene>
<evidence type="ECO:0000313" key="3">
    <source>
        <dbReference type="Proteomes" id="UP000499080"/>
    </source>
</evidence>
<dbReference type="PANTHER" id="PTHR24559:SF444">
    <property type="entry name" value="REVERSE TRANSCRIPTASE DOMAIN-CONTAINING PROTEIN"/>
    <property type="match status" value="1"/>
</dbReference>
<organism evidence="2 3">
    <name type="scientific">Araneus ventricosus</name>
    <name type="common">Orbweaver spider</name>
    <name type="synonym">Epeira ventricosa</name>
    <dbReference type="NCBI Taxonomy" id="182803"/>
    <lineage>
        <taxon>Eukaryota</taxon>
        <taxon>Metazoa</taxon>
        <taxon>Ecdysozoa</taxon>
        <taxon>Arthropoda</taxon>
        <taxon>Chelicerata</taxon>
        <taxon>Arachnida</taxon>
        <taxon>Araneae</taxon>
        <taxon>Araneomorphae</taxon>
        <taxon>Entelegynae</taxon>
        <taxon>Araneoidea</taxon>
        <taxon>Araneidae</taxon>
        <taxon>Araneus</taxon>
    </lineage>
</organism>
<protein>
    <recommendedName>
        <fullName evidence="4">Transposon Ty3-I Gag-Pol polyprotein</fullName>
    </recommendedName>
</protein>